<dbReference type="Gene3D" id="1.10.8.10">
    <property type="entry name" value="DNA helicase RuvA subunit, C-terminal domain"/>
    <property type="match status" value="1"/>
</dbReference>
<organism evidence="5 6">
    <name type="scientific">Tilletiaria anomala (strain ATCC 24038 / CBS 436.72 / UBC 951)</name>
    <dbReference type="NCBI Taxonomy" id="1037660"/>
    <lineage>
        <taxon>Eukaryota</taxon>
        <taxon>Fungi</taxon>
        <taxon>Dikarya</taxon>
        <taxon>Basidiomycota</taxon>
        <taxon>Ustilaginomycotina</taxon>
        <taxon>Exobasidiomycetes</taxon>
        <taxon>Georgefischeriales</taxon>
        <taxon>Tilletiariaceae</taxon>
        <taxon>Tilletiaria</taxon>
    </lineage>
</organism>
<dbReference type="AlphaFoldDB" id="A0A066VSX0"/>
<sequence length="509" mass="52026">MSGISLRAPLRALQRAPVAHAQQPLCACRPASAAVAAASAASGAHHPARRAVHATRATHLPEQAKPAKPAIQAIAALRQRVPGTSLLKAREALLASRAASAPHTDDVDAAVRWLDTDRQAQGAARAAKVAARRAAEGVIAVCVRTDGLPARLATTHAAEPQLCVELKPEAKRAGFSLDSPPQAAIIELNCETDFVARNPLFQELARDIAHTTALFPALSGSIDASSSSSSAIARPVQDIDLAQLLTFPLLSSSPSAESAPVLAKPKLISEAIIDAISRLGEKITLSRAAALSPPCAAHEGGGGMMLASSFAHGVLPAAAPSSCASSTAPAAPLPAQTAQGYSLTMGRVGSLLLTHFPQRASNGNGGGSSSTNANVDNAQLAKMVRALVRSLARQTAGMQTSSIGSVEAGAAQADESSTALLDQPFMMLLPSALPPVEAAAASALPAALDSSQSVRSVLVAWSQKVLSGQPAIEVLGMQRWEVGETLEPRQQGDGALDFAAEVRKAAGLA</sequence>
<dbReference type="GO" id="GO:0070125">
    <property type="term" value="P:mitochondrial translational elongation"/>
    <property type="evidence" value="ECO:0007669"/>
    <property type="project" value="TreeGrafter"/>
</dbReference>
<gene>
    <name evidence="5" type="ORF">K437DRAFT_249422</name>
</gene>
<dbReference type="Pfam" id="PF00889">
    <property type="entry name" value="EF_TS"/>
    <property type="match status" value="1"/>
</dbReference>
<keyword evidence="6" id="KW-1185">Reference proteome</keyword>
<dbReference type="PANTHER" id="PTHR11741">
    <property type="entry name" value="ELONGATION FACTOR TS"/>
    <property type="match status" value="1"/>
</dbReference>
<evidence type="ECO:0000256" key="3">
    <source>
        <dbReference type="ARBA" id="ARBA00023128"/>
    </source>
</evidence>
<dbReference type="InParanoid" id="A0A066VSX0"/>
<proteinExistence type="predicted"/>
<dbReference type="EMBL" id="JMSN01000077">
    <property type="protein sequence ID" value="KDN41680.1"/>
    <property type="molecule type" value="Genomic_DNA"/>
</dbReference>
<dbReference type="PANTHER" id="PTHR11741:SF0">
    <property type="entry name" value="ELONGATION FACTOR TS, MITOCHONDRIAL"/>
    <property type="match status" value="1"/>
</dbReference>
<evidence type="ECO:0000313" key="5">
    <source>
        <dbReference type="EMBL" id="KDN41680.1"/>
    </source>
</evidence>
<accession>A0A066VSX0</accession>
<protein>
    <recommendedName>
        <fullName evidence="4">Translation elongation factor EFTs/EF1B dimerisation domain-containing protein</fullName>
    </recommendedName>
</protein>
<evidence type="ECO:0000256" key="2">
    <source>
        <dbReference type="ARBA" id="ARBA00022917"/>
    </source>
</evidence>
<dbReference type="OrthoDB" id="277235at2759"/>
<keyword evidence="3" id="KW-0496">Mitochondrion</keyword>
<evidence type="ECO:0000313" key="6">
    <source>
        <dbReference type="Proteomes" id="UP000027361"/>
    </source>
</evidence>
<dbReference type="GO" id="GO:0005739">
    <property type="term" value="C:mitochondrion"/>
    <property type="evidence" value="ECO:0007669"/>
    <property type="project" value="GOC"/>
</dbReference>
<dbReference type="RefSeq" id="XP_013241809.1">
    <property type="nucleotide sequence ID" value="XM_013386355.1"/>
</dbReference>
<dbReference type="GeneID" id="25263326"/>
<dbReference type="Proteomes" id="UP000027361">
    <property type="component" value="Unassembled WGS sequence"/>
</dbReference>
<evidence type="ECO:0000256" key="1">
    <source>
        <dbReference type="ARBA" id="ARBA00022768"/>
    </source>
</evidence>
<name>A0A066VSX0_TILAU</name>
<dbReference type="Gene3D" id="3.30.479.20">
    <property type="entry name" value="Elongation factor Ts, dimerisation domain"/>
    <property type="match status" value="1"/>
</dbReference>
<reference evidence="5 6" key="1">
    <citation type="submission" date="2014-05" db="EMBL/GenBank/DDBJ databases">
        <title>Draft genome sequence of a rare smut relative, Tilletiaria anomala UBC 951.</title>
        <authorList>
            <consortium name="DOE Joint Genome Institute"/>
            <person name="Toome M."/>
            <person name="Kuo A."/>
            <person name="Henrissat B."/>
            <person name="Lipzen A."/>
            <person name="Tritt A."/>
            <person name="Yoshinaga Y."/>
            <person name="Zane M."/>
            <person name="Barry K."/>
            <person name="Grigoriev I.V."/>
            <person name="Spatafora J.W."/>
            <person name="Aimea M.C."/>
        </authorList>
    </citation>
    <scope>NUCLEOTIDE SEQUENCE [LARGE SCALE GENOMIC DNA]</scope>
    <source>
        <strain evidence="5 6">UBC 951</strain>
    </source>
</reference>
<dbReference type="SUPFAM" id="SSF54713">
    <property type="entry name" value="Elongation factor Ts (EF-Ts), dimerisation domain"/>
    <property type="match status" value="1"/>
</dbReference>
<dbReference type="PROSITE" id="PS01127">
    <property type="entry name" value="EF_TS_2"/>
    <property type="match status" value="1"/>
</dbReference>
<comment type="caution">
    <text evidence="5">The sequence shown here is derived from an EMBL/GenBank/DDBJ whole genome shotgun (WGS) entry which is preliminary data.</text>
</comment>
<evidence type="ECO:0000259" key="4">
    <source>
        <dbReference type="Pfam" id="PF00889"/>
    </source>
</evidence>
<dbReference type="InterPro" id="IPR018101">
    <property type="entry name" value="Transl_elong_Ts_CS"/>
</dbReference>
<keyword evidence="2" id="KW-0648">Protein biosynthesis</keyword>
<dbReference type="OMA" id="FAKWTVG"/>
<dbReference type="InterPro" id="IPR036402">
    <property type="entry name" value="EF-Ts_dimer_sf"/>
</dbReference>
<feature type="domain" description="Translation elongation factor EFTs/EF1B dimerisation" evidence="4">
    <location>
        <begin position="183"/>
        <end position="292"/>
    </location>
</feature>
<dbReference type="InterPro" id="IPR014039">
    <property type="entry name" value="Transl_elong_EFTs/EF1B_dimer"/>
</dbReference>
<dbReference type="STRING" id="1037660.A0A066VSX0"/>
<dbReference type="InterPro" id="IPR001816">
    <property type="entry name" value="Transl_elong_EFTs/EF1B"/>
</dbReference>
<keyword evidence="1" id="KW-0251">Elongation factor</keyword>
<dbReference type="HOGENOM" id="CLU_047155_4_1_1"/>
<dbReference type="GO" id="GO:0003746">
    <property type="term" value="F:translation elongation factor activity"/>
    <property type="evidence" value="ECO:0007669"/>
    <property type="project" value="UniProtKB-KW"/>
</dbReference>